<gene>
    <name evidence="2" type="ORF">K3718_20895</name>
    <name evidence="1" type="ORF">PHA8399_00406</name>
</gene>
<dbReference type="STRING" id="1396826.PHA8399_00406"/>
<proteinExistence type="predicted"/>
<organism evidence="1 3">
    <name type="scientific">Leisingera aquaemixtae</name>
    <dbReference type="NCBI Taxonomy" id="1396826"/>
    <lineage>
        <taxon>Bacteria</taxon>
        <taxon>Pseudomonadati</taxon>
        <taxon>Pseudomonadota</taxon>
        <taxon>Alphaproteobacteria</taxon>
        <taxon>Rhodobacterales</taxon>
        <taxon>Roseobacteraceae</taxon>
        <taxon>Leisingera</taxon>
    </lineage>
</organism>
<dbReference type="Proteomes" id="UP001058514">
    <property type="component" value="Plasmid unnamed5"/>
</dbReference>
<dbReference type="AlphaFoldDB" id="A0A0P1H5X4"/>
<accession>A0A0P1H5X4</accession>
<dbReference type="EMBL" id="CYSR01000004">
    <property type="protein sequence ID" value="CUH98292.1"/>
    <property type="molecule type" value="Genomic_DNA"/>
</dbReference>
<evidence type="ECO:0000313" key="3">
    <source>
        <dbReference type="Proteomes" id="UP000051326"/>
    </source>
</evidence>
<dbReference type="EMBL" id="CP081056">
    <property type="protein sequence ID" value="UWQ43927.1"/>
    <property type="molecule type" value="Genomic_DNA"/>
</dbReference>
<protein>
    <recommendedName>
        <fullName evidence="5">Phasin domain-containing protein</fullName>
    </recommendedName>
</protein>
<dbReference type="Proteomes" id="UP000051326">
    <property type="component" value="Unassembled WGS sequence"/>
</dbReference>
<keyword evidence="4" id="KW-1185">Reference proteome</keyword>
<name>A0A0P1H5X4_9RHOB</name>
<sequence>MPEKPTYQNAGVFAEALKPWQSAMQFNPMYKPQVEQFWNVQEKFLDEAEVFARHWFERRHEAARTALDAARTIASDNPGAPVSMAEAFAEWQRHSAERIAEDSQEWFGMMSRCARYMSDTEADAVEETIGEAVKMTKKATKTAQSDPV</sequence>
<dbReference type="RefSeq" id="WP_058284541.1">
    <property type="nucleotide sequence ID" value="NZ_CP041158.1"/>
</dbReference>
<evidence type="ECO:0000313" key="4">
    <source>
        <dbReference type="Proteomes" id="UP001058514"/>
    </source>
</evidence>
<evidence type="ECO:0000313" key="1">
    <source>
        <dbReference type="EMBL" id="CUH98292.1"/>
    </source>
</evidence>
<geneLocation type="plasmid" evidence="2 4">
    <name>unnamed5</name>
</geneLocation>
<evidence type="ECO:0000313" key="2">
    <source>
        <dbReference type="EMBL" id="UWQ43927.1"/>
    </source>
</evidence>
<keyword evidence="2" id="KW-0614">Plasmid</keyword>
<reference evidence="1 3" key="1">
    <citation type="submission" date="2015-09" db="EMBL/GenBank/DDBJ databases">
        <authorList>
            <consortium name="Swine Surveillance"/>
        </authorList>
    </citation>
    <scope>NUCLEOTIDE SEQUENCE [LARGE SCALE GENOMIC DNA]</scope>
    <source>
        <strain evidence="1 3">CECT 8399</strain>
    </source>
</reference>
<evidence type="ECO:0008006" key="5">
    <source>
        <dbReference type="Google" id="ProtNLM"/>
    </source>
</evidence>
<reference evidence="2" key="2">
    <citation type="submission" date="2021-08" db="EMBL/GenBank/DDBJ databases">
        <authorList>
            <person name="Nwanade C."/>
            <person name="Wang M."/>
            <person name="Masoudi A."/>
            <person name="Yu Z."/>
            <person name="Liu J."/>
        </authorList>
    </citation>
    <scope>NUCLEOTIDE SEQUENCE</scope>
    <source>
        <strain evidence="2">S166</strain>
        <plasmid evidence="2">unnamed5</plasmid>
    </source>
</reference>